<accession>A0A261ER83</accession>
<dbReference type="CDD" id="cd00093">
    <property type="entry name" value="HTH_XRE"/>
    <property type="match status" value="1"/>
</dbReference>
<dbReference type="Proteomes" id="UP000216725">
    <property type="component" value="Unassembled WGS sequence"/>
</dbReference>
<dbReference type="AlphaFoldDB" id="A0A261ER83"/>
<dbReference type="InterPro" id="IPR010982">
    <property type="entry name" value="Lambda_DNA-bd_dom_sf"/>
</dbReference>
<sequence>MSEPESGLNPSENGLSPLEESTQRHIEEAITGGMLRGMREFAGITQTELARQIGVTLVTVSRWESPSRPDQKPSLDAFNFVSGTALAQEGAIGTASKWIERFYLPGQKVILTLHRPDDPNYPADMPEGLETPSRSNAATLRLGEVLIRDGREVRFAYPDENDETIDQWMDPPEVD</sequence>
<dbReference type="EMBL" id="MWWR01000019">
    <property type="protein sequence ID" value="OZG49367.1"/>
    <property type="molecule type" value="Genomic_DNA"/>
</dbReference>
<evidence type="ECO:0000256" key="1">
    <source>
        <dbReference type="SAM" id="MobiDB-lite"/>
    </source>
</evidence>
<dbReference type="PROSITE" id="PS50943">
    <property type="entry name" value="HTH_CROC1"/>
    <property type="match status" value="1"/>
</dbReference>
<dbReference type="Pfam" id="PF01381">
    <property type="entry name" value="HTH_3"/>
    <property type="match status" value="1"/>
</dbReference>
<proteinExistence type="predicted"/>
<evidence type="ECO:0000259" key="2">
    <source>
        <dbReference type="PROSITE" id="PS50943"/>
    </source>
</evidence>
<dbReference type="GO" id="GO:0003677">
    <property type="term" value="F:DNA binding"/>
    <property type="evidence" value="ECO:0007669"/>
    <property type="project" value="InterPro"/>
</dbReference>
<feature type="domain" description="HTH cro/C1-type" evidence="2">
    <location>
        <begin position="35"/>
        <end position="65"/>
    </location>
</feature>
<organism evidence="3 4">
    <name type="scientific">Pseudoscardovia radai</name>
    <dbReference type="NCBI Taxonomy" id="987066"/>
    <lineage>
        <taxon>Bacteria</taxon>
        <taxon>Bacillati</taxon>
        <taxon>Actinomycetota</taxon>
        <taxon>Actinomycetes</taxon>
        <taxon>Bifidobacteriales</taxon>
        <taxon>Bifidobacteriaceae</taxon>
        <taxon>Pseudoscardovia</taxon>
    </lineage>
</organism>
<dbReference type="Gene3D" id="1.10.260.40">
    <property type="entry name" value="lambda repressor-like DNA-binding domains"/>
    <property type="match status" value="1"/>
</dbReference>
<reference evidence="3 4" key="1">
    <citation type="journal article" date="2017" name="BMC Genomics">
        <title>Comparative genomic and phylogenomic analyses of the Bifidobacteriaceae family.</title>
        <authorList>
            <person name="Lugli G.A."/>
            <person name="Milani C."/>
            <person name="Turroni F."/>
            <person name="Duranti S."/>
            <person name="Mancabelli L."/>
            <person name="Mangifesta M."/>
            <person name="Ferrario C."/>
            <person name="Modesto M."/>
            <person name="Mattarelli P."/>
            <person name="Jiri K."/>
            <person name="van Sinderen D."/>
            <person name="Ventura M."/>
        </authorList>
    </citation>
    <scope>NUCLEOTIDE SEQUENCE [LARGE SCALE GENOMIC DNA]</scope>
    <source>
        <strain evidence="3 4">DSM 24742</strain>
    </source>
</reference>
<dbReference type="RefSeq" id="WP_094661413.1">
    <property type="nucleotide sequence ID" value="NZ_JBKZBO010000041.1"/>
</dbReference>
<evidence type="ECO:0000313" key="4">
    <source>
        <dbReference type="Proteomes" id="UP000216725"/>
    </source>
</evidence>
<name>A0A261ER83_9BIFI</name>
<evidence type="ECO:0000313" key="3">
    <source>
        <dbReference type="EMBL" id="OZG49367.1"/>
    </source>
</evidence>
<gene>
    <name evidence="3" type="ORF">PSRA_1616</name>
</gene>
<feature type="region of interest" description="Disordered" evidence="1">
    <location>
        <begin position="1"/>
        <end position="22"/>
    </location>
</feature>
<keyword evidence="4" id="KW-1185">Reference proteome</keyword>
<dbReference type="SUPFAM" id="SSF47413">
    <property type="entry name" value="lambda repressor-like DNA-binding domains"/>
    <property type="match status" value="1"/>
</dbReference>
<dbReference type="InterPro" id="IPR001387">
    <property type="entry name" value="Cro/C1-type_HTH"/>
</dbReference>
<protein>
    <recommendedName>
        <fullName evidence="2">HTH cro/C1-type domain-containing protein</fullName>
    </recommendedName>
</protein>
<comment type="caution">
    <text evidence="3">The sequence shown here is derived from an EMBL/GenBank/DDBJ whole genome shotgun (WGS) entry which is preliminary data.</text>
</comment>